<dbReference type="AlphaFoldDB" id="A0ABD3VEF8"/>
<gene>
    <name evidence="1" type="ORF">ACJMK2_009634</name>
</gene>
<reference evidence="1 2" key="1">
    <citation type="submission" date="2024-11" db="EMBL/GenBank/DDBJ databases">
        <title>Chromosome-level genome assembly of the freshwater bivalve Anodonta woodiana.</title>
        <authorList>
            <person name="Chen X."/>
        </authorList>
    </citation>
    <scope>NUCLEOTIDE SEQUENCE [LARGE SCALE GENOMIC DNA]</scope>
    <source>
        <strain evidence="1">MN2024</strain>
        <tissue evidence="1">Gills</tissue>
    </source>
</reference>
<evidence type="ECO:0000313" key="2">
    <source>
        <dbReference type="Proteomes" id="UP001634394"/>
    </source>
</evidence>
<sequence>MFLDKLNGLVQRNLSNMLHDLLRQKGRYLTEIPFDGIGQKLKIACQLPVTQITYEKKYINKSMFLVVGMTLVHIYRTWFGLLRDGVQINSHLFKTLSTHDVRQEICTILQRFYFSSIGSHLTSQCLKQQTIDQEGLNVAYEFLLLGSDSDVASGKLKLATFFLLQNNGVLAENILQNIDENYTFQVSNAAAYDIKEPTIVRIVNENISTTDIVRYYSAFPVPYLPSETYCTPRALIPEVFRSTGSQQSFLNPRTDYWQS</sequence>
<keyword evidence="2" id="KW-1185">Reference proteome</keyword>
<accession>A0ABD3VEF8</accession>
<evidence type="ECO:0000313" key="1">
    <source>
        <dbReference type="EMBL" id="KAL3859411.1"/>
    </source>
</evidence>
<organism evidence="1 2">
    <name type="scientific">Sinanodonta woodiana</name>
    <name type="common">Chinese pond mussel</name>
    <name type="synonym">Anodonta woodiana</name>
    <dbReference type="NCBI Taxonomy" id="1069815"/>
    <lineage>
        <taxon>Eukaryota</taxon>
        <taxon>Metazoa</taxon>
        <taxon>Spiralia</taxon>
        <taxon>Lophotrochozoa</taxon>
        <taxon>Mollusca</taxon>
        <taxon>Bivalvia</taxon>
        <taxon>Autobranchia</taxon>
        <taxon>Heteroconchia</taxon>
        <taxon>Palaeoheterodonta</taxon>
        <taxon>Unionida</taxon>
        <taxon>Unionoidea</taxon>
        <taxon>Unionidae</taxon>
        <taxon>Unioninae</taxon>
        <taxon>Sinanodonta</taxon>
    </lineage>
</organism>
<dbReference type="EMBL" id="JBJQND010000012">
    <property type="protein sequence ID" value="KAL3859411.1"/>
    <property type="molecule type" value="Genomic_DNA"/>
</dbReference>
<protein>
    <submittedName>
        <fullName evidence="1">Uncharacterized protein</fullName>
    </submittedName>
</protein>
<comment type="caution">
    <text evidence="1">The sequence shown here is derived from an EMBL/GenBank/DDBJ whole genome shotgun (WGS) entry which is preliminary data.</text>
</comment>
<dbReference type="Proteomes" id="UP001634394">
    <property type="component" value="Unassembled WGS sequence"/>
</dbReference>
<name>A0ABD3VEF8_SINWO</name>
<proteinExistence type="predicted"/>